<gene>
    <name evidence="1" type="ORF">RT723_12335</name>
</gene>
<evidence type="ECO:0000313" key="2">
    <source>
        <dbReference type="Proteomes" id="UP001257914"/>
    </source>
</evidence>
<dbReference type="EMBL" id="JAWCUA010000010">
    <property type="protein sequence ID" value="MDU0113771.1"/>
    <property type="molecule type" value="Genomic_DNA"/>
</dbReference>
<protein>
    <submittedName>
        <fullName evidence="1">DUF4861 family protein</fullName>
    </submittedName>
</protein>
<accession>A0ABU3R273</accession>
<reference evidence="1 2" key="1">
    <citation type="submission" date="2023-10" db="EMBL/GenBank/DDBJ databases">
        <title>Psychrosphaera aquimaarina strain SW33 isolated from seawater.</title>
        <authorList>
            <person name="Bayburt H."/>
            <person name="Kim J.M."/>
            <person name="Choi B.J."/>
            <person name="Jeon C.O."/>
        </authorList>
    </citation>
    <scope>NUCLEOTIDE SEQUENCE [LARGE SCALE GENOMIC DNA]</scope>
    <source>
        <strain evidence="1 2">KCTC 52743</strain>
    </source>
</reference>
<organism evidence="1 2">
    <name type="scientific">Psychrosphaera aquimarina</name>
    <dbReference type="NCBI Taxonomy" id="2044854"/>
    <lineage>
        <taxon>Bacteria</taxon>
        <taxon>Pseudomonadati</taxon>
        <taxon>Pseudomonadota</taxon>
        <taxon>Gammaproteobacteria</taxon>
        <taxon>Alteromonadales</taxon>
        <taxon>Pseudoalteromonadaceae</taxon>
        <taxon>Psychrosphaera</taxon>
    </lineage>
</organism>
<dbReference type="Pfam" id="PF16153">
    <property type="entry name" value="DUF4861"/>
    <property type="match status" value="1"/>
</dbReference>
<dbReference type="InterPro" id="IPR032342">
    <property type="entry name" value="DUF4861"/>
</dbReference>
<dbReference type="RefSeq" id="WP_315947375.1">
    <property type="nucleotide sequence ID" value="NZ_JAWCUA010000010.1"/>
</dbReference>
<proteinExistence type="predicted"/>
<dbReference type="Proteomes" id="UP001257914">
    <property type="component" value="Unassembled WGS sequence"/>
</dbReference>
<sequence length="408" mass="45431">MCISSVFVLFSAVSHSDAVNVDWPYYSFNVTNTLNQDRDDLICIEQSQANFLITKKHAYLVTIEGKQVPSQVAPCSIANESLGLLVKQALTAKQSSKLNVYVNTQATLSSQHQVPYTYAELQVRVGGQWQQDKLAGGQYVPVESYQLPDDHTVGNRLFKYEGLGWESESMAYRYYFDHRGSIDIFAKQKNGLVLENVGIDGDDYHVLDDWGLDVLKVGPSLGLGGIAAWQNNTVFGANKFDQLSTTINSGNLTSDVRLTYQNWQVADNNGDLGLTLSINANTSLTRVKAQTLAPIPQFATGIVKHDVDVIKKVNNESTWSVLATWGKQSLNKDNLGMAIFFKTSQLEKLTQDKYNELVVFKPTNAPLYYYFSANWQAAPKGANTKQQYIEDLDKTLALLNNPIQVSQK</sequence>
<name>A0ABU3R273_9GAMM</name>
<evidence type="ECO:0000313" key="1">
    <source>
        <dbReference type="EMBL" id="MDU0113771.1"/>
    </source>
</evidence>
<keyword evidence="2" id="KW-1185">Reference proteome</keyword>
<comment type="caution">
    <text evidence="1">The sequence shown here is derived from an EMBL/GenBank/DDBJ whole genome shotgun (WGS) entry which is preliminary data.</text>
</comment>